<dbReference type="EMBL" id="JAAKZX010000136">
    <property type="protein sequence ID" value="NGO46626.1"/>
    <property type="molecule type" value="Genomic_DNA"/>
</dbReference>
<proteinExistence type="predicted"/>
<name>A0ABX0DXJ7_9ACTN</name>
<evidence type="ECO:0000313" key="2">
    <source>
        <dbReference type="EMBL" id="NGO46626.1"/>
    </source>
</evidence>
<gene>
    <name evidence="2" type="ORF">G6048_32390</name>
</gene>
<protein>
    <submittedName>
        <fullName evidence="2">Pyridoxamine 5'-phosphate oxidase family protein</fullName>
    </submittedName>
</protein>
<dbReference type="Pfam" id="PF01243">
    <property type="entry name" value="PNPOx_N"/>
    <property type="match status" value="1"/>
</dbReference>
<reference evidence="2 3" key="1">
    <citation type="submission" date="2020-02" db="EMBL/GenBank/DDBJ databases">
        <title>Whole-genome analyses of novel actinobacteria.</title>
        <authorList>
            <person name="Sahin N."/>
            <person name="Tokatli A."/>
        </authorList>
    </citation>
    <scope>NUCLEOTIDE SEQUENCE [LARGE SCALE GENOMIC DNA]</scope>
    <source>
        <strain evidence="2 3">YC419</strain>
    </source>
</reference>
<evidence type="ECO:0000259" key="1">
    <source>
        <dbReference type="Pfam" id="PF01243"/>
    </source>
</evidence>
<comment type="caution">
    <text evidence="2">The sequence shown here is derived from an EMBL/GenBank/DDBJ whole genome shotgun (WGS) entry which is preliminary data.</text>
</comment>
<dbReference type="RefSeq" id="WP_165343153.1">
    <property type="nucleotide sequence ID" value="NZ_JAAKZX010000136.1"/>
</dbReference>
<dbReference type="Gene3D" id="2.30.110.10">
    <property type="entry name" value="Electron Transport, Fmn-binding Protein, Chain A"/>
    <property type="match status" value="1"/>
</dbReference>
<sequence length="159" mass="16933">MTSDTSPASPAEIARGIVDASLYMVLATADAAGRPWSSPVYFAHVECREFFWLSSPEAVHSRNIAVRPQVGIAIFDSSAPISTGQGVYMPAIAEPVAGPGIESALEVFSRRSLTHGGRAWTATDVDGTSGLRLYRALADEHSILAKDGQPDHRIPVDLT</sequence>
<dbReference type="Proteomes" id="UP001518140">
    <property type="component" value="Unassembled WGS sequence"/>
</dbReference>
<dbReference type="InterPro" id="IPR012349">
    <property type="entry name" value="Split_barrel_FMN-bd"/>
</dbReference>
<dbReference type="SUPFAM" id="SSF50475">
    <property type="entry name" value="FMN-binding split barrel"/>
    <property type="match status" value="1"/>
</dbReference>
<keyword evidence="3" id="KW-1185">Reference proteome</keyword>
<feature type="domain" description="Pyridoxamine 5'-phosphate oxidase N-terminal" evidence="1">
    <location>
        <begin position="15"/>
        <end position="93"/>
    </location>
</feature>
<evidence type="ECO:0000313" key="3">
    <source>
        <dbReference type="Proteomes" id="UP001518140"/>
    </source>
</evidence>
<accession>A0ABX0DXJ7</accession>
<organism evidence="2 3">
    <name type="scientific">Streptomyces ureilyticus</name>
    <dbReference type="NCBI Taxonomy" id="1775131"/>
    <lineage>
        <taxon>Bacteria</taxon>
        <taxon>Bacillati</taxon>
        <taxon>Actinomycetota</taxon>
        <taxon>Actinomycetes</taxon>
        <taxon>Kitasatosporales</taxon>
        <taxon>Streptomycetaceae</taxon>
        <taxon>Streptomyces</taxon>
    </lineage>
</organism>
<dbReference type="InterPro" id="IPR011576">
    <property type="entry name" value="Pyridox_Oxase_N"/>
</dbReference>